<dbReference type="Proteomes" id="UP000053237">
    <property type="component" value="Unassembled WGS sequence"/>
</dbReference>
<dbReference type="InParanoid" id="A0A024G728"/>
<keyword evidence="2" id="KW-1185">Reference proteome</keyword>
<comment type="caution">
    <text evidence="1">The sequence shown here is derived from an EMBL/GenBank/DDBJ whole genome shotgun (WGS) entry which is preliminary data.</text>
</comment>
<accession>A0A024G728</accession>
<dbReference type="EMBL" id="CAIX01000034">
    <property type="protein sequence ID" value="CCI42449.1"/>
    <property type="molecule type" value="Genomic_DNA"/>
</dbReference>
<sequence>MLKNNERNVLEMSRNKCERSATLQLSIDYRKIAKKMRNVHITSVVFCCTRNRWIVVEKVIRRILSGTIRLGNLLPTASLTFEFYRFFYLIQSVVIIRIQIVVKGVAFRLDQDESFV</sequence>
<reference evidence="1 2" key="1">
    <citation type="submission" date="2012-05" db="EMBL/GenBank/DDBJ databases">
        <title>Recombination and specialization in a pathogen metapopulation.</title>
        <authorList>
            <person name="Gardiner A."/>
            <person name="Kemen E."/>
            <person name="Schultz-Larsen T."/>
            <person name="MacLean D."/>
            <person name="Van Oosterhout C."/>
            <person name="Jones J.D.G."/>
        </authorList>
    </citation>
    <scope>NUCLEOTIDE SEQUENCE [LARGE SCALE GENOMIC DNA]</scope>
    <source>
        <strain evidence="1 2">Ac Nc2</strain>
    </source>
</reference>
<evidence type="ECO:0000313" key="2">
    <source>
        <dbReference type="Proteomes" id="UP000053237"/>
    </source>
</evidence>
<name>A0A024G728_9STRA</name>
<organism evidence="1 2">
    <name type="scientific">Albugo candida</name>
    <dbReference type="NCBI Taxonomy" id="65357"/>
    <lineage>
        <taxon>Eukaryota</taxon>
        <taxon>Sar</taxon>
        <taxon>Stramenopiles</taxon>
        <taxon>Oomycota</taxon>
        <taxon>Peronosporomycetes</taxon>
        <taxon>Albuginales</taxon>
        <taxon>Albuginaceae</taxon>
        <taxon>Albugo</taxon>
    </lineage>
</organism>
<dbReference type="AlphaFoldDB" id="A0A024G728"/>
<gene>
    <name evidence="1" type="ORF">BN9_032330</name>
</gene>
<proteinExistence type="predicted"/>
<protein>
    <submittedName>
        <fullName evidence="1">Uncharacterized protein</fullName>
    </submittedName>
</protein>
<evidence type="ECO:0000313" key="1">
    <source>
        <dbReference type="EMBL" id="CCI42449.1"/>
    </source>
</evidence>